<dbReference type="Proteomes" id="UP000034196">
    <property type="component" value="Unassembled WGS sequence"/>
</dbReference>
<organism evidence="1 2">
    <name type="scientific">Streptomyces mangrovisoli</name>
    <dbReference type="NCBI Taxonomy" id="1428628"/>
    <lineage>
        <taxon>Bacteria</taxon>
        <taxon>Bacillati</taxon>
        <taxon>Actinomycetota</taxon>
        <taxon>Actinomycetes</taxon>
        <taxon>Kitasatosporales</taxon>
        <taxon>Streptomycetaceae</taxon>
        <taxon>Streptomyces</taxon>
    </lineage>
</organism>
<evidence type="ECO:0000313" key="2">
    <source>
        <dbReference type="Proteomes" id="UP000034196"/>
    </source>
</evidence>
<gene>
    <name evidence="1" type="ORF">WN71_020160</name>
</gene>
<evidence type="ECO:0000313" key="1">
    <source>
        <dbReference type="EMBL" id="OIJ65989.1"/>
    </source>
</evidence>
<sequence>MNPPAPRVHRRTAGASALLVTPLSTEQDIFALRRHAKTIASAVGLDDRDQVRLATAVSELGRDLLRPSAMTAMFSLQRKPAALRTLLHWRTTAPPAASR</sequence>
<dbReference type="OrthoDB" id="340764at2"/>
<dbReference type="RefSeq" id="WP_046581895.1">
    <property type="nucleotide sequence ID" value="NZ_LAVA02000046.1"/>
</dbReference>
<dbReference type="AlphaFoldDB" id="A0A1J4NXN5"/>
<accession>A0A1J4NXN5</accession>
<protein>
    <submittedName>
        <fullName evidence="1">Uncharacterized protein</fullName>
    </submittedName>
</protein>
<dbReference type="STRING" id="1428628.WN71_020160"/>
<keyword evidence="2" id="KW-1185">Reference proteome</keyword>
<comment type="caution">
    <text evidence="1">The sequence shown here is derived from an EMBL/GenBank/DDBJ whole genome shotgun (WGS) entry which is preliminary data.</text>
</comment>
<dbReference type="EMBL" id="LAVA02000046">
    <property type="protein sequence ID" value="OIJ65989.1"/>
    <property type="molecule type" value="Genomic_DNA"/>
</dbReference>
<reference evidence="1" key="1">
    <citation type="submission" date="2016-10" db="EMBL/GenBank/DDBJ databases">
        <title>Genome sequence of Streptomyces mangrovisoli MUSC 149.</title>
        <authorList>
            <person name="Lee L.-H."/>
            <person name="Ser H.-L."/>
        </authorList>
    </citation>
    <scope>NUCLEOTIDE SEQUENCE [LARGE SCALE GENOMIC DNA]</scope>
    <source>
        <strain evidence="1">MUSC 149</strain>
    </source>
</reference>
<proteinExistence type="predicted"/>
<name>A0A1J4NXN5_9ACTN</name>